<organism evidence="8 9">
    <name type="scientific">Epicoccum nigrum</name>
    <name type="common">Soil fungus</name>
    <name type="synonym">Epicoccum purpurascens</name>
    <dbReference type="NCBI Taxonomy" id="105696"/>
    <lineage>
        <taxon>Eukaryota</taxon>
        <taxon>Fungi</taxon>
        <taxon>Dikarya</taxon>
        <taxon>Ascomycota</taxon>
        <taxon>Pezizomycotina</taxon>
        <taxon>Dothideomycetes</taxon>
        <taxon>Pleosporomycetidae</taxon>
        <taxon>Pleosporales</taxon>
        <taxon>Pleosporineae</taxon>
        <taxon>Didymellaceae</taxon>
        <taxon>Epicoccum</taxon>
    </lineage>
</organism>
<keyword evidence="3" id="KW-0274">FAD</keyword>
<protein>
    <recommendedName>
        <fullName evidence="10">FAD-binding domain-containing protein</fullName>
    </recommendedName>
</protein>
<dbReference type="Gene3D" id="3.40.30.20">
    <property type="match status" value="1"/>
</dbReference>
<dbReference type="Gene3D" id="3.30.9.10">
    <property type="entry name" value="D-Amino Acid Oxidase, subunit A, domain 2"/>
    <property type="match status" value="1"/>
</dbReference>
<dbReference type="STRING" id="105696.A0A1Y2LMC3"/>
<gene>
    <name evidence="8" type="ORF">B5807_10503</name>
</gene>
<dbReference type="InterPro" id="IPR036188">
    <property type="entry name" value="FAD/NAD-bd_sf"/>
</dbReference>
<sequence>MPKADVLIVGSGSAGIFAATWLAIYGISFTIIEQRPGPLVIGQADGVQVRTVEIYDSFGLAEDLLREAYHVYEVCFWGVDERDGGSKGIERKSRTIDTEKGLSHLPHVILNQARMNALMLGKMESILKEKGRWVDGGSNGIEYGWTVTGVEVDQDKVHDADADAHCVRVSAVQGGREQTWEAKYVLGCDGAHSTVRRSLNYHMLGDTTDTVWGVMDIYPLTNFPDIRRKCTIHSTAGNVVIIPREGGSLCRFYIQLPAGSSPKTVTLPDLHSAARAIFAPYSMDFADTFWWSAYAIGQRLADRFHKDMRVFLTGDACHTHSPKAGQGMNVSLQDGYNIGWKLGSVLSGLSPPSILESYVQERGKTAADLIAFDRELTQLFARKEKYEGEFQEYFVRSGRYMAGFTARYGDSLVTGLEGSEESVAKGVEVGKRFPSAQVVRFCDARAVQLQSTCRSDGRWRVVVFAGDVVDCQRGRDRLEEFSALLHHLIARFTPKESDPDSVIEPLLVLSSPFLTLEDHLIPDLFRPHTGKWRMRDLHKVFLDDAHYNHGHGRAYRAYGVDPALGAVVVVRPDQYVAQVVRLEKVGEVERFFEGCLLEPRDSRLGEGEGEAVAKL</sequence>
<reference evidence="8 9" key="1">
    <citation type="journal article" date="2017" name="Genome Announc.">
        <title>Genome sequence of the saprophytic ascomycete Epicoccum nigrum ICMP 19927 strain isolated from New Zealand.</title>
        <authorList>
            <person name="Fokin M."/>
            <person name="Fleetwood D."/>
            <person name="Weir B.S."/>
            <person name="Villas-Boas S.G."/>
        </authorList>
    </citation>
    <scope>NUCLEOTIDE SEQUENCE [LARGE SCALE GENOMIC DNA]</scope>
    <source>
        <strain evidence="8 9">ICMP 19927</strain>
    </source>
</reference>
<dbReference type="OMA" id="VRFCDSK"/>
<comment type="similarity">
    <text evidence="1">Belongs to the PheA/TfdB FAD monooxygenase family.</text>
</comment>
<dbReference type="PANTHER" id="PTHR43004:SF10">
    <property type="entry name" value="2-MONOOXYGENASE, PUTATIVE (AFU_ORTHOLOGUE AFUA_6G11480)-RELATED"/>
    <property type="match status" value="1"/>
</dbReference>
<keyword evidence="9" id="KW-1185">Reference proteome</keyword>
<dbReference type="SUPFAM" id="SSF51905">
    <property type="entry name" value="FAD/NAD(P)-binding domain"/>
    <property type="match status" value="1"/>
</dbReference>
<dbReference type="AlphaFoldDB" id="A0A1Y2LMC3"/>
<evidence type="ECO:0000256" key="5">
    <source>
        <dbReference type="SAM" id="Phobius"/>
    </source>
</evidence>
<dbReference type="NCBIfam" id="NF006144">
    <property type="entry name" value="PRK08294.1"/>
    <property type="match status" value="1"/>
</dbReference>
<dbReference type="InterPro" id="IPR050641">
    <property type="entry name" value="RIFMO-like"/>
</dbReference>
<dbReference type="InterPro" id="IPR036249">
    <property type="entry name" value="Thioredoxin-like_sf"/>
</dbReference>
<feature type="domain" description="FAD-binding" evidence="6">
    <location>
        <begin position="4"/>
        <end position="372"/>
    </location>
</feature>
<dbReference type="PANTHER" id="PTHR43004">
    <property type="entry name" value="TRK SYSTEM POTASSIUM UPTAKE PROTEIN"/>
    <property type="match status" value="1"/>
</dbReference>
<dbReference type="EMBL" id="KZ107856">
    <property type="protein sequence ID" value="OSS44870.1"/>
    <property type="molecule type" value="Genomic_DNA"/>
</dbReference>
<dbReference type="InterPro" id="IPR002938">
    <property type="entry name" value="FAD-bd"/>
</dbReference>
<dbReference type="InterPro" id="IPR012941">
    <property type="entry name" value="Phe_hydrox_C_dim_dom"/>
</dbReference>
<evidence type="ECO:0008006" key="10">
    <source>
        <dbReference type="Google" id="ProtNLM"/>
    </source>
</evidence>
<evidence type="ECO:0000313" key="8">
    <source>
        <dbReference type="EMBL" id="OSS44870.1"/>
    </source>
</evidence>
<evidence type="ECO:0000256" key="1">
    <source>
        <dbReference type="ARBA" id="ARBA00007801"/>
    </source>
</evidence>
<evidence type="ECO:0000259" key="6">
    <source>
        <dbReference type="Pfam" id="PF01494"/>
    </source>
</evidence>
<dbReference type="Gene3D" id="3.50.50.60">
    <property type="entry name" value="FAD/NAD(P)-binding domain"/>
    <property type="match status" value="1"/>
</dbReference>
<evidence type="ECO:0000256" key="2">
    <source>
        <dbReference type="ARBA" id="ARBA00022630"/>
    </source>
</evidence>
<dbReference type="GO" id="GO:0016709">
    <property type="term" value="F:oxidoreductase activity, acting on paired donors, with incorporation or reduction of molecular oxygen, NAD(P)H as one donor, and incorporation of one atom of oxygen"/>
    <property type="evidence" value="ECO:0007669"/>
    <property type="project" value="UniProtKB-ARBA"/>
</dbReference>
<keyword evidence="5" id="KW-1133">Transmembrane helix</keyword>
<dbReference type="SUPFAM" id="SSF54373">
    <property type="entry name" value="FAD-linked reductases, C-terminal domain"/>
    <property type="match status" value="1"/>
</dbReference>
<dbReference type="InterPro" id="IPR038220">
    <property type="entry name" value="PHOX_C_sf"/>
</dbReference>
<evidence type="ECO:0000313" key="9">
    <source>
        <dbReference type="Proteomes" id="UP000193240"/>
    </source>
</evidence>
<dbReference type="GO" id="GO:0071949">
    <property type="term" value="F:FAD binding"/>
    <property type="evidence" value="ECO:0007669"/>
    <property type="project" value="InterPro"/>
</dbReference>
<keyword evidence="2" id="KW-0285">Flavoprotein</keyword>
<proteinExistence type="inferred from homology"/>
<feature type="transmembrane region" description="Helical" evidence="5">
    <location>
        <begin position="6"/>
        <end position="27"/>
    </location>
</feature>
<evidence type="ECO:0000256" key="4">
    <source>
        <dbReference type="ARBA" id="ARBA00023002"/>
    </source>
</evidence>
<dbReference type="Pfam" id="PF07976">
    <property type="entry name" value="Phe_hydrox_dim"/>
    <property type="match status" value="1"/>
</dbReference>
<keyword evidence="4" id="KW-0560">Oxidoreductase</keyword>
<keyword evidence="5" id="KW-0812">Transmembrane</keyword>
<dbReference type="PRINTS" id="PR00420">
    <property type="entry name" value="RNGMNOXGNASE"/>
</dbReference>
<evidence type="ECO:0000256" key="3">
    <source>
        <dbReference type="ARBA" id="ARBA00022827"/>
    </source>
</evidence>
<dbReference type="Pfam" id="PF01494">
    <property type="entry name" value="FAD_binding_3"/>
    <property type="match status" value="1"/>
</dbReference>
<dbReference type="CDD" id="cd02979">
    <property type="entry name" value="PHOX_C"/>
    <property type="match status" value="1"/>
</dbReference>
<accession>A0A1Y2LMC3</accession>
<dbReference type="Proteomes" id="UP000193240">
    <property type="component" value="Unassembled WGS sequence"/>
</dbReference>
<evidence type="ECO:0000259" key="7">
    <source>
        <dbReference type="Pfam" id="PF07976"/>
    </source>
</evidence>
<dbReference type="InParanoid" id="A0A1Y2LMC3"/>
<name>A0A1Y2LMC3_EPING</name>
<feature type="domain" description="Phenol hydroxylase-like C-terminal dimerisation" evidence="7">
    <location>
        <begin position="407"/>
        <end position="599"/>
    </location>
</feature>
<keyword evidence="5" id="KW-0472">Membrane</keyword>
<dbReference type="SUPFAM" id="SSF52833">
    <property type="entry name" value="Thioredoxin-like"/>
    <property type="match status" value="1"/>
</dbReference>